<evidence type="ECO:0000256" key="4">
    <source>
        <dbReference type="SAM" id="Phobius"/>
    </source>
</evidence>
<dbReference type="GO" id="GO:0030288">
    <property type="term" value="C:outer membrane-bounded periplasmic space"/>
    <property type="evidence" value="ECO:0007669"/>
    <property type="project" value="TreeGrafter"/>
</dbReference>
<dbReference type="GO" id="GO:0016787">
    <property type="term" value="F:hydrolase activity"/>
    <property type="evidence" value="ECO:0007669"/>
    <property type="project" value="UniProtKB-KW"/>
</dbReference>
<keyword evidence="2" id="KW-0378">Hydrolase</keyword>
<dbReference type="InterPro" id="IPR029052">
    <property type="entry name" value="Metallo-depent_PP-like"/>
</dbReference>
<dbReference type="InterPro" id="IPR036907">
    <property type="entry name" value="5'-Nucleotdase_C_sf"/>
</dbReference>
<feature type="non-terminal residue" evidence="8">
    <location>
        <position position="1"/>
    </location>
</feature>
<comment type="caution">
    <text evidence="8">The sequence shown here is derived from an EMBL/GenBank/DDBJ whole genome shotgun (WGS) entry which is preliminary data.</text>
</comment>
<feature type="domain" description="Calcineurin-like phosphoesterase" evidence="5">
    <location>
        <begin position="136"/>
        <end position="346"/>
    </location>
</feature>
<dbReference type="Gene3D" id="3.90.780.10">
    <property type="entry name" value="5'-Nucleotidase, C-terminal domain"/>
    <property type="match status" value="1"/>
</dbReference>
<sequence length="739" mass="79966">FESETAKFLPEYFNCSNDDIEIDSRSAKKGPEPEAVTVNEVDGREYAFIALERIGGIMVYDVTNPSESSFVNYINTRDFSGEISGDVAPEGLAFVSGTDSPSGQNILLAANEVSGTVSAYTVTQKEDTAEKAGAAVLYTNDVHCAVSGYSTLAAYRAQLMEEGYDVITVDAGDAIQGEAIGSMTEGSAIVDLMNTVGYDFAVPGNHEFDYGMDRFLELAENEAEYTYLSSNFKDLRTGETVFEPYEIVEMNGEDVAFVGISTPETYTKSTPTYFQDENGNYIYSFSEDELYDTVQDAADSARAAGADKVIAVGHLGIEGTTEGWKSVDVIANTTGIDAFIDAHSHETIRSDTYKNKNGENVTLTSTGTKFADFGVMKLEEDGTITTELLTLEDVNTESSEAVKTAYQTVQDKIDGYNEELAPYLNEKIGESEVKLTVNEAEDDSVRRIRNGETNMGDFVADAYREVTGADIALVNGGGIRASIEAGDVTRKNIMDVNPWNNEMCVIKATGQQILDALEHGARMNPEECGGFLQVSGLTYEIHNYLDSPVVTDDKEMFQNIDASKERRVQNVMVGGQAIDPEKVYTVAGSEYTLKQGGDGFTMFADCEYVKHGSELPVDADMLMQYFTDELDGQITADRYGSLTGDGRIRVLAEEPAQNPSGDQNTGADQNTPSGDQNTGADQNTPFDDQKPETDQDTGETMDSPKTSDAGQARVYGAAAAAAAVLAGAVYAVKRKKKEA</sequence>
<organism evidence="8 9">
    <name type="scientific">Candidatus Eubacterium avistercoris</name>
    <dbReference type="NCBI Taxonomy" id="2838567"/>
    <lineage>
        <taxon>Bacteria</taxon>
        <taxon>Bacillati</taxon>
        <taxon>Bacillota</taxon>
        <taxon>Clostridia</taxon>
        <taxon>Eubacteriales</taxon>
        <taxon>Eubacteriaceae</taxon>
        <taxon>Eubacterium</taxon>
    </lineage>
</organism>
<evidence type="ECO:0000259" key="5">
    <source>
        <dbReference type="Pfam" id="PF00149"/>
    </source>
</evidence>
<dbReference type="Pfam" id="PF00149">
    <property type="entry name" value="Metallophos"/>
    <property type="match status" value="1"/>
</dbReference>
<keyword evidence="2" id="KW-0547">Nucleotide-binding</keyword>
<keyword evidence="4" id="KW-1133">Transmembrane helix</keyword>
<evidence type="ECO:0000256" key="3">
    <source>
        <dbReference type="SAM" id="MobiDB-lite"/>
    </source>
</evidence>
<dbReference type="PANTHER" id="PTHR11575:SF24">
    <property type="entry name" value="5'-NUCLEOTIDASE"/>
    <property type="match status" value="1"/>
</dbReference>
<gene>
    <name evidence="8" type="ORF">IAA08_07415</name>
</gene>
<dbReference type="Proteomes" id="UP000824024">
    <property type="component" value="Unassembled WGS sequence"/>
</dbReference>
<reference evidence="8" key="1">
    <citation type="journal article" date="2021" name="PeerJ">
        <title>Extensive microbial diversity within the chicken gut microbiome revealed by metagenomics and culture.</title>
        <authorList>
            <person name="Gilroy R."/>
            <person name="Ravi A."/>
            <person name="Getino M."/>
            <person name="Pursley I."/>
            <person name="Horton D.L."/>
            <person name="Alikhan N.F."/>
            <person name="Baker D."/>
            <person name="Gharbi K."/>
            <person name="Hall N."/>
            <person name="Watson M."/>
            <person name="Adriaenssens E.M."/>
            <person name="Foster-Nyarko E."/>
            <person name="Jarju S."/>
            <person name="Secka A."/>
            <person name="Antonio M."/>
            <person name="Oren A."/>
            <person name="Chaudhuri R.R."/>
            <person name="La Ragione R."/>
            <person name="Hildebrand F."/>
            <person name="Pallen M.J."/>
        </authorList>
    </citation>
    <scope>NUCLEOTIDE SEQUENCE</scope>
    <source>
        <strain evidence="8">CHK192-9172</strain>
    </source>
</reference>
<dbReference type="SUPFAM" id="SSF56300">
    <property type="entry name" value="Metallo-dependent phosphatases"/>
    <property type="match status" value="1"/>
</dbReference>
<evidence type="ECO:0000256" key="1">
    <source>
        <dbReference type="ARBA" id="ARBA00022729"/>
    </source>
</evidence>
<dbReference type="InterPro" id="IPR006179">
    <property type="entry name" value="5_nucleotidase/apyrase"/>
</dbReference>
<evidence type="ECO:0000313" key="8">
    <source>
        <dbReference type="EMBL" id="HIZ07746.1"/>
    </source>
</evidence>
<comment type="similarity">
    <text evidence="2">Belongs to the 5'-nucleotidase family.</text>
</comment>
<keyword evidence="4" id="KW-0472">Membrane</keyword>
<feature type="domain" description="Choice-of-anchor I" evidence="7">
    <location>
        <begin position="12"/>
        <end position="121"/>
    </location>
</feature>
<dbReference type="InterPro" id="IPR004843">
    <property type="entry name" value="Calcineurin-like_PHP"/>
</dbReference>
<dbReference type="AlphaFoldDB" id="A0A9D2D3G3"/>
<keyword evidence="1" id="KW-0732">Signal</keyword>
<dbReference type="PANTHER" id="PTHR11575">
    <property type="entry name" value="5'-NUCLEOTIDASE-RELATED"/>
    <property type="match status" value="1"/>
</dbReference>
<feature type="compositionally biased region" description="Polar residues" evidence="3">
    <location>
        <begin position="657"/>
        <end position="686"/>
    </location>
</feature>
<dbReference type="InterPro" id="IPR008334">
    <property type="entry name" value="5'-Nucleotdase_C"/>
</dbReference>
<name>A0A9D2D3G3_9FIRM</name>
<feature type="region of interest" description="Disordered" evidence="3">
    <location>
        <begin position="654"/>
        <end position="709"/>
    </location>
</feature>
<dbReference type="PRINTS" id="PR01607">
    <property type="entry name" value="APYRASEFAMLY"/>
</dbReference>
<evidence type="ECO:0000259" key="7">
    <source>
        <dbReference type="Pfam" id="PF22494"/>
    </source>
</evidence>
<reference evidence="8" key="2">
    <citation type="submission" date="2021-04" db="EMBL/GenBank/DDBJ databases">
        <authorList>
            <person name="Gilroy R."/>
        </authorList>
    </citation>
    <scope>NUCLEOTIDE SEQUENCE</scope>
    <source>
        <strain evidence="8">CHK192-9172</strain>
    </source>
</reference>
<dbReference type="InterPro" id="IPR055188">
    <property type="entry name" value="Choice_anch_I"/>
</dbReference>
<dbReference type="Pfam" id="PF22494">
    <property type="entry name" value="choice_anch_I"/>
    <property type="match status" value="1"/>
</dbReference>
<keyword evidence="4" id="KW-0812">Transmembrane</keyword>
<dbReference type="EMBL" id="DXCH01000206">
    <property type="protein sequence ID" value="HIZ07746.1"/>
    <property type="molecule type" value="Genomic_DNA"/>
</dbReference>
<protein>
    <submittedName>
        <fullName evidence="8">Bifunctional metallophosphatase/5'-nucleotidase</fullName>
    </submittedName>
</protein>
<evidence type="ECO:0000313" key="9">
    <source>
        <dbReference type="Proteomes" id="UP000824024"/>
    </source>
</evidence>
<dbReference type="GO" id="GO:0009166">
    <property type="term" value="P:nucleotide catabolic process"/>
    <property type="evidence" value="ECO:0007669"/>
    <property type="project" value="InterPro"/>
</dbReference>
<feature type="transmembrane region" description="Helical" evidence="4">
    <location>
        <begin position="714"/>
        <end position="732"/>
    </location>
</feature>
<proteinExistence type="inferred from homology"/>
<dbReference type="SUPFAM" id="SSF55816">
    <property type="entry name" value="5'-nucleotidase (syn. UDP-sugar hydrolase), C-terminal domain"/>
    <property type="match status" value="1"/>
</dbReference>
<evidence type="ECO:0000256" key="2">
    <source>
        <dbReference type="RuleBase" id="RU362119"/>
    </source>
</evidence>
<accession>A0A9D2D3G3</accession>
<dbReference type="Pfam" id="PF02872">
    <property type="entry name" value="5_nucleotid_C"/>
    <property type="match status" value="1"/>
</dbReference>
<evidence type="ECO:0000259" key="6">
    <source>
        <dbReference type="Pfam" id="PF02872"/>
    </source>
</evidence>
<dbReference type="GO" id="GO:0000166">
    <property type="term" value="F:nucleotide binding"/>
    <property type="evidence" value="ECO:0007669"/>
    <property type="project" value="UniProtKB-KW"/>
</dbReference>
<dbReference type="Gene3D" id="3.60.21.10">
    <property type="match status" value="1"/>
</dbReference>
<feature type="domain" description="5'-Nucleotidase C-terminal" evidence="6">
    <location>
        <begin position="429"/>
        <end position="604"/>
    </location>
</feature>